<accession>A0A0F9L860</accession>
<comment type="caution">
    <text evidence="1">The sequence shown here is derived from an EMBL/GenBank/DDBJ whole genome shotgun (WGS) entry which is preliminary data.</text>
</comment>
<name>A0A0F9L860_9ZZZZ</name>
<dbReference type="EMBL" id="LAZR01011729">
    <property type="protein sequence ID" value="KKM60170.1"/>
    <property type="molecule type" value="Genomic_DNA"/>
</dbReference>
<reference evidence="1" key="1">
    <citation type="journal article" date="2015" name="Nature">
        <title>Complex archaea that bridge the gap between prokaryotes and eukaryotes.</title>
        <authorList>
            <person name="Spang A."/>
            <person name="Saw J.H."/>
            <person name="Jorgensen S.L."/>
            <person name="Zaremba-Niedzwiedzka K."/>
            <person name="Martijn J."/>
            <person name="Lind A.E."/>
            <person name="van Eijk R."/>
            <person name="Schleper C."/>
            <person name="Guy L."/>
            <person name="Ettema T.J."/>
        </authorList>
    </citation>
    <scope>NUCLEOTIDE SEQUENCE</scope>
</reference>
<evidence type="ECO:0000313" key="1">
    <source>
        <dbReference type="EMBL" id="KKM60170.1"/>
    </source>
</evidence>
<sequence>MIIKNIDNLRNSITEVLDKYFKNTPKNKEFEYNKTITEFIIYEIIIHE</sequence>
<gene>
    <name evidence="1" type="ORF">LCGC14_1544530</name>
</gene>
<protein>
    <submittedName>
        <fullName evidence="1">Uncharacterized protein</fullName>
    </submittedName>
</protein>
<proteinExistence type="predicted"/>
<dbReference type="AlphaFoldDB" id="A0A0F9L860"/>
<organism evidence="1">
    <name type="scientific">marine sediment metagenome</name>
    <dbReference type="NCBI Taxonomy" id="412755"/>
    <lineage>
        <taxon>unclassified sequences</taxon>
        <taxon>metagenomes</taxon>
        <taxon>ecological metagenomes</taxon>
    </lineage>
</organism>